<protein>
    <submittedName>
        <fullName evidence="1">Uncharacterized protein</fullName>
    </submittedName>
</protein>
<name>A0A2K3KVD1_TRIPR</name>
<accession>A0A2K3KVD1</accession>
<dbReference type="EMBL" id="ASHM01267315">
    <property type="protein sequence ID" value="PNX70236.1"/>
    <property type="molecule type" value="Genomic_DNA"/>
</dbReference>
<organism evidence="1 2">
    <name type="scientific">Trifolium pratense</name>
    <name type="common">Red clover</name>
    <dbReference type="NCBI Taxonomy" id="57577"/>
    <lineage>
        <taxon>Eukaryota</taxon>
        <taxon>Viridiplantae</taxon>
        <taxon>Streptophyta</taxon>
        <taxon>Embryophyta</taxon>
        <taxon>Tracheophyta</taxon>
        <taxon>Spermatophyta</taxon>
        <taxon>Magnoliopsida</taxon>
        <taxon>eudicotyledons</taxon>
        <taxon>Gunneridae</taxon>
        <taxon>Pentapetalae</taxon>
        <taxon>rosids</taxon>
        <taxon>fabids</taxon>
        <taxon>Fabales</taxon>
        <taxon>Fabaceae</taxon>
        <taxon>Papilionoideae</taxon>
        <taxon>50 kb inversion clade</taxon>
        <taxon>NPAAA clade</taxon>
        <taxon>Hologalegina</taxon>
        <taxon>IRL clade</taxon>
        <taxon>Trifolieae</taxon>
        <taxon>Trifolium</taxon>
    </lineage>
</organism>
<dbReference type="AlphaFoldDB" id="A0A2K3KVD1"/>
<reference evidence="1 2" key="2">
    <citation type="journal article" date="2017" name="Front. Plant Sci.">
        <title>Gene Classification and Mining of Molecular Markers Useful in Red Clover (Trifolium pratense) Breeding.</title>
        <authorList>
            <person name="Istvanek J."/>
            <person name="Dluhosova J."/>
            <person name="Dluhos P."/>
            <person name="Patkova L."/>
            <person name="Nedelnik J."/>
            <person name="Repkova J."/>
        </authorList>
    </citation>
    <scope>NUCLEOTIDE SEQUENCE [LARGE SCALE GENOMIC DNA]</scope>
    <source>
        <strain evidence="2">cv. Tatra</strain>
        <tissue evidence="1">Young leaves</tissue>
    </source>
</reference>
<feature type="non-terminal residue" evidence="1">
    <location>
        <position position="40"/>
    </location>
</feature>
<evidence type="ECO:0000313" key="2">
    <source>
        <dbReference type="Proteomes" id="UP000236291"/>
    </source>
</evidence>
<reference evidence="1 2" key="1">
    <citation type="journal article" date="2014" name="Am. J. Bot.">
        <title>Genome assembly and annotation for red clover (Trifolium pratense; Fabaceae).</title>
        <authorList>
            <person name="Istvanek J."/>
            <person name="Jaros M."/>
            <person name="Krenek A."/>
            <person name="Repkova J."/>
        </authorList>
    </citation>
    <scope>NUCLEOTIDE SEQUENCE [LARGE SCALE GENOMIC DNA]</scope>
    <source>
        <strain evidence="2">cv. Tatra</strain>
        <tissue evidence="1">Young leaves</tissue>
    </source>
</reference>
<sequence>MVNERMGREGAASVCRWRWNGLLDDSEQQQVLELQGLLAG</sequence>
<dbReference type="Proteomes" id="UP000236291">
    <property type="component" value="Unassembled WGS sequence"/>
</dbReference>
<proteinExistence type="predicted"/>
<evidence type="ECO:0000313" key="1">
    <source>
        <dbReference type="EMBL" id="PNX70236.1"/>
    </source>
</evidence>
<comment type="caution">
    <text evidence="1">The sequence shown here is derived from an EMBL/GenBank/DDBJ whole genome shotgun (WGS) entry which is preliminary data.</text>
</comment>
<gene>
    <name evidence="1" type="ORF">L195_g064760</name>
</gene>